<keyword evidence="6" id="KW-1185">Reference proteome</keyword>
<dbReference type="GeneID" id="106467383"/>
<dbReference type="InterPro" id="IPR050140">
    <property type="entry name" value="SRY-related_HMG-box_TF-like"/>
</dbReference>
<dbReference type="PANTHER" id="PTHR10270:SF324">
    <property type="entry name" value="SOX DOMAIN-CONTAINING PROTEIN DICHAETE-RELATED"/>
    <property type="match status" value="1"/>
</dbReference>
<accession>A0ABM1BJE7</accession>
<evidence type="ECO:0000256" key="2">
    <source>
        <dbReference type="ARBA" id="ARBA00023242"/>
    </source>
</evidence>
<evidence type="ECO:0000256" key="1">
    <source>
        <dbReference type="ARBA" id="ARBA00023125"/>
    </source>
</evidence>
<evidence type="ECO:0000259" key="5">
    <source>
        <dbReference type="PROSITE" id="PS50118"/>
    </source>
</evidence>
<protein>
    <submittedName>
        <fullName evidence="7">Transcription factor Sox-14-like</fullName>
    </submittedName>
</protein>
<organism evidence="6 7">
    <name type="scientific">Limulus polyphemus</name>
    <name type="common">Atlantic horseshoe crab</name>
    <dbReference type="NCBI Taxonomy" id="6850"/>
    <lineage>
        <taxon>Eukaryota</taxon>
        <taxon>Metazoa</taxon>
        <taxon>Ecdysozoa</taxon>
        <taxon>Arthropoda</taxon>
        <taxon>Chelicerata</taxon>
        <taxon>Merostomata</taxon>
        <taxon>Xiphosura</taxon>
        <taxon>Limulidae</taxon>
        <taxon>Limulus</taxon>
    </lineage>
</organism>
<dbReference type="SMART" id="SM00398">
    <property type="entry name" value="HMG"/>
    <property type="match status" value="1"/>
</dbReference>
<feature type="region of interest" description="Disordered" evidence="4">
    <location>
        <begin position="1"/>
        <end position="25"/>
    </location>
</feature>
<dbReference type="Pfam" id="PF00505">
    <property type="entry name" value="HMG_box"/>
    <property type="match status" value="1"/>
</dbReference>
<evidence type="ECO:0000313" key="6">
    <source>
        <dbReference type="Proteomes" id="UP000694941"/>
    </source>
</evidence>
<evidence type="ECO:0000256" key="3">
    <source>
        <dbReference type="PROSITE-ProRule" id="PRU00267"/>
    </source>
</evidence>
<feature type="compositionally biased region" description="Polar residues" evidence="4">
    <location>
        <begin position="1"/>
        <end position="13"/>
    </location>
</feature>
<keyword evidence="1 3" id="KW-0238">DNA-binding</keyword>
<gene>
    <name evidence="7" type="primary">LOC106467383</name>
</gene>
<dbReference type="Proteomes" id="UP000694941">
    <property type="component" value="Unplaced"/>
</dbReference>
<name>A0ABM1BJE7_LIMPO</name>
<dbReference type="RefSeq" id="XP_013783188.1">
    <property type="nucleotide sequence ID" value="XM_013927734.1"/>
</dbReference>
<evidence type="ECO:0000256" key="4">
    <source>
        <dbReference type="SAM" id="MobiDB-lite"/>
    </source>
</evidence>
<dbReference type="PROSITE" id="PS50118">
    <property type="entry name" value="HMG_BOX_2"/>
    <property type="match status" value="1"/>
</dbReference>
<dbReference type="CDD" id="cd22028">
    <property type="entry name" value="HMG-box_SoxA_SoxB_SoxG"/>
    <property type="match status" value="1"/>
</dbReference>
<sequence>MTMVNGMSSSTNPGGCGPGSENKDHIKRPMNAFMVWSRAQRRKIALDNPKMHNSEISKRLGADWKQLSENEKRPFIDEAKRLREQHMREHPDYKYRPRRKLKTQVNNPENYPFSLSYLPEHIDPRAYIASATMQHAATGYSEKQQMAAAAMQTPSFSPYSIGASICTPLTLSESASNFAKINTGTVQPQNAIYKNEPIVSNSTRSAAGSIYGSTGFYPPRLSILNSPMNGVSNSQVSAPYAESGYVSTYGYGLAGYAPSNDSQRRNLSPLF</sequence>
<proteinExistence type="predicted"/>
<reference evidence="7" key="1">
    <citation type="submission" date="2025-08" db="UniProtKB">
        <authorList>
            <consortium name="RefSeq"/>
        </authorList>
    </citation>
    <scope>IDENTIFICATION</scope>
    <source>
        <tissue evidence="7">Muscle</tissue>
    </source>
</reference>
<dbReference type="InterPro" id="IPR009071">
    <property type="entry name" value="HMG_box_dom"/>
</dbReference>
<feature type="DNA-binding region" description="HMG box" evidence="3">
    <location>
        <begin position="26"/>
        <end position="94"/>
    </location>
</feature>
<dbReference type="PANTHER" id="PTHR10270">
    <property type="entry name" value="SOX TRANSCRIPTION FACTOR"/>
    <property type="match status" value="1"/>
</dbReference>
<dbReference type="Gene3D" id="1.10.30.10">
    <property type="entry name" value="High mobility group box domain"/>
    <property type="match status" value="1"/>
</dbReference>
<keyword evidence="2 3" id="KW-0539">Nucleus</keyword>
<dbReference type="SUPFAM" id="SSF47095">
    <property type="entry name" value="HMG-box"/>
    <property type="match status" value="1"/>
</dbReference>
<feature type="domain" description="HMG box" evidence="5">
    <location>
        <begin position="26"/>
        <end position="94"/>
    </location>
</feature>
<dbReference type="InterPro" id="IPR036910">
    <property type="entry name" value="HMG_box_dom_sf"/>
</dbReference>
<evidence type="ECO:0000313" key="7">
    <source>
        <dbReference type="RefSeq" id="XP_013783188.1"/>
    </source>
</evidence>